<evidence type="ECO:0000259" key="7">
    <source>
        <dbReference type="PROSITE" id="PS51733"/>
    </source>
</evidence>
<protein>
    <recommendedName>
        <fullName evidence="5">biotin--[biotin carboxyl-carrier protein] ligase</fullName>
        <ecNumber evidence="5">6.3.4.15</ecNumber>
    </recommendedName>
</protein>
<dbReference type="Pfam" id="PF02237">
    <property type="entry name" value="BPL_C"/>
    <property type="match status" value="1"/>
</dbReference>
<organism evidence="8 9">
    <name type="scientific">Rugosibacter aromaticivorans</name>
    <dbReference type="NCBI Taxonomy" id="1565605"/>
    <lineage>
        <taxon>Bacteria</taxon>
        <taxon>Pseudomonadati</taxon>
        <taxon>Pseudomonadota</taxon>
        <taxon>Betaproteobacteria</taxon>
        <taxon>Nitrosomonadales</taxon>
        <taxon>Sterolibacteriaceae</taxon>
        <taxon>Rugosibacter</taxon>
    </lineage>
</organism>
<dbReference type="CDD" id="cd16442">
    <property type="entry name" value="BPL"/>
    <property type="match status" value="1"/>
</dbReference>
<dbReference type="PANTHER" id="PTHR12835">
    <property type="entry name" value="BIOTIN PROTEIN LIGASE"/>
    <property type="match status" value="1"/>
</dbReference>
<proteinExistence type="predicted"/>
<dbReference type="InterPro" id="IPR004408">
    <property type="entry name" value="Biotin_CoA_COase_ligase"/>
</dbReference>
<dbReference type="GO" id="GO:0005737">
    <property type="term" value="C:cytoplasm"/>
    <property type="evidence" value="ECO:0007669"/>
    <property type="project" value="TreeGrafter"/>
</dbReference>
<feature type="domain" description="BPL/LPL catalytic" evidence="7">
    <location>
        <begin position="20"/>
        <end position="203"/>
    </location>
</feature>
<name>A0A0C5J772_9PROT</name>
<dbReference type="Gene3D" id="3.30.930.10">
    <property type="entry name" value="Bira Bifunctional Protein, Domain 2"/>
    <property type="match status" value="1"/>
</dbReference>
<keyword evidence="2" id="KW-0547">Nucleotide-binding</keyword>
<comment type="catalytic activity">
    <reaction evidence="6">
        <text>biotin + L-lysyl-[protein] + ATP = N(6)-biotinyl-L-lysyl-[protein] + AMP + diphosphate + H(+)</text>
        <dbReference type="Rhea" id="RHEA:11756"/>
        <dbReference type="Rhea" id="RHEA-COMP:9752"/>
        <dbReference type="Rhea" id="RHEA-COMP:10505"/>
        <dbReference type="ChEBI" id="CHEBI:15378"/>
        <dbReference type="ChEBI" id="CHEBI:29969"/>
        <dbReference type="ChEBI" id="CHEBI:30616"/>
        <dbReference type="ChEBI" id="CHEBI:33019"/>
        <dbReference type="ChEBI" id="CHEBI:57586"/>
        <dbReference type="ChEBI" id="CHEBI:83144"/>
        <dbReference type="ChEBI" id="CHEBI:456215"/>
        <dbReference type="EC" id="6.3.4.15"/>
    </reaction>
</comment>
<evidence type="ECO:0000256" key="4">
    <source>
        <dbReference type="ARBA" id="ARBA00023267"/>
    </source>
</evidence>
<dbReference type="PATRIC" id="fig|1565605.3.peg.315"/>
<dbReference type="Proteomes" id="UP000061603">
    <property type="component" value="Chromosome"/>
</dbReference>
<dbReference type="InterPro" id="IPR003142">
    <property type="entry name" value="BPL_C"/>
</dbReference>
<dbReference type="InterPro" id="IPR045864">
    <property type="entry name" value="aa-tRNA-synth_II/BPL/LPL"/>
</dbReference>
<dbReference type="SUPFAM" id="SSF55681">
    <property type="entry name" value="Class II aaRS and biotin synthetases"/>
    <property type="match status" value="1"/>
</dbReference>
<dbReference type="Pfam" id="PF03099">
    <property type="entry name" value="BPL_LplA_LipB"/>
    <property type="match status" value="1"/>
</dbReference>
<evidence type="ECO:0000256" key="2">
    <source>
        <dbReference type="ARBA" id="ARBA00022741"/>
    </source>
</evidence>
<dbReference type="SUPFAM" id="SSF50037">
    <property type="entry name" value="C-terminal domain of transcriptional repressors"/>
    <property type="match status" value="1"/>
</dbReference>
<evidence type="ECO:0000256" key="5">
    <source>
        <dbReference type="ARBA" id="ARBA00024227"/>
    </source>
</evidence>
<dbReference type="NCBIfam" id="TIGR00121">
    <property type="entry name" value="birA_ligase"/>
    <property type="match status" value="1"/>
</dbReference>
<reference evidence="8 9" key="1">
    <citation type="journal article" date="2015" name="Genome Announc.">
        <title>Complete Genome Sequence of a Novel Bacterium within the Family Rhodocyclaceae That Degrades Polycyclic Aromatic Hydrocarbons.</title>
        <authorList>
            <person name="Singleton D.R."/>
            <person name="Dickey A.N."/>
            <person name="Scholl E.H."/>
            <person name="Wright F.A."/>
            <person name="Aitken M.D."/>
        </authorList>
    </citation>
    <scope>NUCLEOTIDE SEQUENCE [LARGE SCALE GENOMIC DNA]</scope>
    <source>
        <strain evidence="9">PG1-Ca6</strain>
    </source>
</reference>
<keyword evidence="1" id="KW-0436">Ligase</keyword>
<dbReference type="EC" id="6.3.4.15" evidence="5"/>
<evidence type="ECO:0000256" key="1">
    <source>
        <dbReference type="ARBA" id="ARBA00022598"/>
    </source>
</evidence>
<dbReference type="KEGG" id="rbu:PG1C_01515"/>
<dbReference type="InterPro" id="IPR004143">
    <property type="entry name" value="BPL_LPL_catalytic"/>
</dbReference>
<dbReference type="PANTHER" id="PTHR12835:SF5">
    <property type="entry name" value="BIOTIN--PROTEIN LIGASE"/>
    <property type="match status" value="1"/>
</dbReference>
<dbReference type="InterPro" id="IPR008988">
    <property type="entry name" value="Transcriptional_repressor_C"/>
</dbReference>
<evidence type="ECO:0000313" key="8">
    <source>
        <dbReference type="EMBL" id="AJP47494.1"/>
    </source>
</evidence>
<gene>
    <name evidence="8" type="ORF">PG1C_01515</name>
</gene>
<dbReference type="PROSITE" id="PS51733">
    <property type="entry name" value="BPL_LPL_CATALYTIC"/>
    <property type="match status" value="1"/>
</dbReference>
<keyword evidence="3" id="KW-0067">ATP-binding</keyword>
<dbReference type="HOGENOM" id="CLU_051096_4_1_4"/>
<dbReference type="EMBL" id="CP010554">
    <property type="protein sequence ID" value="AJP47494.1"/>
    <property type="molecule type" value="Genomic_DNA"/>
</dbReference>
<dbReference type="AlphaFoldDB" id="A0A0C5J772"/>
<dbReference type="STRING" id="1565605.PG1C_01515"/>
<keyword evidence="4" id="KW-0092">Biotin</keyword>
<evidence type="ECO:0000256" key="3">
    <source>
        <dbReference type="ARBA" id="ARBA00022840"/>
    </source>
</evidence>
<evidence type="ECO:0000313" key="9">
    <source>
        <dbReference type="Proteomes" id="UP000061603"/>
    </source>
</evidence>
<evidence type="ECO:0000256" key="6">
    <source>
        <dbReference type="ARBA" id="ARBA00047846"/>
    </source>
</evidence>
<accession>A0A0C5J772</accession>
<dbReference type="GO" id="GO:0004077">
    <property type="term" value="F:biotin--[biotin carboxyl-carrier protein] ligase activity"/>
    <property type="evidence" value="ECO:0007669"/>
    <property type="project" value="UniProtKB-EC"/>
</dbReference>
<dbReference type="Gene3D" id="2.30.30.100">
    <property type="match status" value="1"/>
</dbReference>
<dbReference type="GO" id="GO:0005524">
    <property type="term" value="F:ATP binding"/>
    <property type="evidence" value="ECO:0007669"/>
    <property type="project" value="UniProtKB-KW"/>
</dbReference>
<dbReference type="RefSeq" id="WP_202635694.1">
    <property type="nucleotide sequence ID" value="NZ_CP010554.1"/>
</dbReference>
<sequence length="272" mass="28090">MTLALDATRLVAALGPASCRFDIEVLPRCDSTNSVVLGRAEAGAPSGTVVVAEEQTAGRGRRGRAWIAAPGDSLTFSLLWRFTPGTLPMGLSLAVGVAVARALEKVGAGDTPQTTSSAPSFCAALKWPNDILLQGKKLGGILIELVPGTPHAAVIGIGLNLRLPAVLPLDVRATATALPGAMDNNTLLAALLTELRSVLSQFAAGGFGALRADWLARHAFQDAPVALLSDFSPPRHGICRGVDSDGALLLEVNGRIERILSGEISLRAAAPV</sequence>
<keyword evidence="9" id="KW-1185">Reference proteome</keyword>